<dbReference type="EMBL" id="BTSX01000004">
    <property type="protein sequence ID" value="GMS92670.1"/>
    <property type="molecule type" value="Genomic_DNA"/>
</dbReference>
<keyword evidence="3" id="KW-1185">Reference proteome</keyword>
<feature type="non-terminal residue" evidence="2">
    <location>
        <position position="262"/>
    </location>
</feature>
<keyword evidence="1" id="KW-1133">Transmembrane helix</keyword>
<feature type="transmembrane region" description="Helical" evidence="1">
    <location>
        <begin position="49"/>
        <end position="76"/>
    </location>
</feature>
<organism evidence="2 3">
    <name type="scientific">Pristionchus entomophagus</name>
    <dbReference type="NCBI Taxonomy" id="358040"/>
    <lineage>
        <taxon>Eukaryota</taxon>
        <taxon>Metazoa</taxon>
        <taxon>Ecdysozoa</taxon>
        <taxon>Nematoda</taxon>
        <taxon>Chromadorea</taxon>
        <taxon>Rhabditida</taxon>
        <taxon>Rhabditina</taxon>
        <taxon>Diplogasteromorpha</taxon>
        <taxon>Diplogasteroidea</taxon>
        <taxon>Neodiplogasteridae</taxon>
        <taxon>Pristionchus</taxon>
    </lineage>
</organism>
<accession>A0AAV5TG96</accession>
<evidence type="ECO:0000313" key="3">
    <source>
        <dbReference type="Proteomes" id="UP001432027"/>
    </source>
</evidence>
<dbReference type="AlphaFoldDB" id="A0AAV5TG96"/>
<keyword evidence="1" id="KW-0812">Transmembrane</keyword>
<keyword evidence="1" id="KW-0472">Membrane</keyword>
<evidence type="ECO:0000256" key="1">
    <source>
        <dbReference type="SAM" id="Phobius"/>
    </source>
</evidence>
<sequence length="262" mass="29828">MYFSAFFGLYLCFSIAVMNFTHIFRDGTFVVVLINPLTEYFPDAIRDLIFEAACVLTSLMWSFTPATSMLQLFVLSRQTSHWTSAKQLIVSCAFTAFCLIFVAYTVPLIMPSRELQLIMDKSMRELFTIPEEQFVQTYGISYTYESINDGKSLLAFTLMFVAIPYCASYAIVVVTMLKIRRRLTVNGMALSERTIQMQRQFFVMQLLQSALPLWILSIPVGIVTYGTIAKADLGLATLPLTAFVWLCPVAQSYVQLRYVRQS</sequence>
<name>A0AAV5TG96_9BILA</name>
<dbReference type="Proteomes" id="UP001432027">
    <property type="component" value="Unassembled WGS sequence"/>
</dbReference>
<protein>
    <recommendedName>
        <fullName evidence="4">G protein-coupled receptor</fullName>
    </recommendedName>
</protein>
<evidence type="ECO:0008006" key="4">
    <source>
        <dbReference type="Google" id="ProtNLM"/>
    </source>
</evidence>
<dbReference type="PANTHER" id="PTHR22943">
    <property type="entry name" value="7-TRANSMEMBRANE DOMAIN RECEPTOR C.ELEGANS"/>
    <property type="match status" value="1"/>
</dbReference>
<feature type="transmembrane region" description="Helical" evidence="1">
    <location>
        <begin position="88"/>
        <end position="110"/>
    </location>
</feature>
<feature type="transmembrane region" description="Helical" evidence="1">
    <location>
        <begin position="153"/>
        <end position="179"/>
    </location>
</feature>
<feature type="transmembrane region" description="Helical" evidence="1">
    <location>
        <begin position="200"/>
        <end position="228"/>
    </location>
</feature>
<gene>
    <name evidence="2" type="ORF">PENTCL1PPCAC_14845</name>
</gene>
<dbReference type="InterPro" id="IPR019428">
    <property type="entry name" value="7TM_GPCR_serpentine_rcpt_Str"/>
</dbReference>
<reference evidence="2" key="1">
    <citation type="submission" date="2023-10" db="EMBL/GenBank/DDBJ databases">
        <title>Genome assembly of Pristionchus species.</title>
        <authorList>
            <person name="Yoshida K."/>
            <person name="Sommer R.J."/>
        </authorList>
    </citation>
    <scope>NUCLEOTIDE SEQUENCE</scope>
    <source>
        <strain evidence="2">RS0144</strain>
    </source>
</reference>
<proteinExistence type="predicted"/>
<comment type="caution">
    <text evidence="2">The sequence shown here is derived from an EMBL/GenBank/DDBJ whole genome shotgun (WGS) entry which is preliminary data.</text>
</comment>
<feature type="transmembrane region" description="Helical" evidence="1">
    <location>
        <begin position="234"/>
        <end position="254"/>
    </location>
</feature>
<evidence type="ECO:0000313" key="2">
    <source>
        <dbReference type="EMBL" id="GMS92670.1"/>
    </source>
</evidence>
<dbReference type="Pfam" id="PF10326">
    <property type="entry name" value="7TM_GPCR_Str"/>
    <property type="match status" value="1"/>
</dbReference>
<dbReference type="PANTHER" id="PTHR22943:SF248">
    <property type="entry name" value="SEVEN TM RECEPTOR"/>
    <property type="match status" value="1"/>
</dbReference>